<feature type="domain" description="Sugar 3,4-ketoisomerase QdtA cupin" evidence="1">
    <location>
        <begin position="8"/>
        <end position="136"/>
    </location>
</feature>
<keyword evidence="3" id="KW-1185">Reference proteome</keyword>
<dbReference type="InterPro" id="IPR014710">
    <property type="entry name" value="RmlC-like_jellyroll"/>
</dbReference>
<evidence type="ECO:0000259" key="1">
    <source>
        <dbReference type="Pfam" id="PF05523"/>
    </source>
</evidence>
<organism evidence="2 3">
    <name type="scientific">Cupriavidus agavae</name>
    <dbReference type="NCBI Taxonomy" id="1001822"/>
    <lineage>
        <taxon>Bacteria</taxon>
        <taxon>Pseudomonadati</taxon>
        <taxon>Pseudomonadota</taxon>
        <taxon>Betaproteobacteria</taxon>
        <taxon>Burkholderiales</taxon>
        <taxon>Burkholderiaceae</taxon>
        <taxon>Cupriavidus</taxon>
    </lineage>
</organism>
<proteinExistence type="predicted"/>
<dbReference type="SUPFAM" id="SSF51182">
    <property type="entry name" value="RmlC-like cupins"/>
    <property type="match status" value="1"/>
</dbReference>
<reference evidence="2 3" key="1">
    <citation type="journal article" date="2015" name="Stand. Genomic Sci.">
        <title>Genomic Encyclopedia of Bacterial and Archaeal Type Strains, Phase III: the genomes of soil and plant-associated and newly described type strains.</title>
        <authorList>
            <person name="Whitman W.B."/>
            <person name="Woyke T."/>
            <person name="Klenk H.P."/>
            <person name="Zhou Y."/>
            <person name="Lilburn T.G."/>
            <person name="Beck B.J."/>
            <person name="De Vos P."/>
            <person name="Vandamme P."/>
            <person name="Eisen J.A."/>
            <person name="Garrity G."/>
            <person name="Hugenholtz P."/>
            <person name="Kyrpides N.C."/>
        </authorList>
    </citation>
    <scope>NUCLEOTIDE SEQUENCE [LARGE SCALE GENOMIC DNA]</scope>
    <source>
        <strain evidence="2 3">ASC-9842</strain>
    </source>
</reference>
<gene>
    <name evidence="2" type="ORF">EV147_0533</name>
</gene>
<evidence type="ECO:0000313" key="3">
    <source>
        <dbReference type="Proteomes" id="UP000291078"/>
    </source>
</evidence>
<accession>A0A4V2FHU9</accession>
<dbReference type="Pfam" id="PF05523">
    <property type="entry name" value="FdtA"/>
    <property type="match status" value="1"/>
</dbReference>
<protein>
    <submittedName>
        <fullName evidence="2">WxcM-like protein</fullName>
    </submittedName>
</protein>
<dbReference type="RefSeq" id="WP_407923195.1">
    <property type="nucleotide sequence ID" value="NZ_SGXM01000001.1"/>
</dbReference>
<dbReference type="InterPro" id="IPR011051">
    <property type="entry name" value="RmlC_Cupin_sf"/>
</dbReference>
<evidence type="ECO:0000313" key="2">
    <source>
        <dbReference type="EMBL" id="RZT41539.1"/>
    </source>
</evidence>
<dbReference type="EMBL" id="SGXM01000001">
    <property type="protein sequence ID" value="RZT41539.1"/>
    <property type="molecule type" value="Genomic_DNA"/>
</dbReference>
<dbReference type="Gene3D" id="2.60.120.10">
    <property type="entry name" value="Jelly Rolls"/>
    <property type="match status" value="1"/>
</dbReference>
<dbReference type="CDD" id="cd20292">
    <property type="entry name" value="cupin_QdtA-like"/>
    <property type="match status" value="1"/>
</dbReference>
<dbReference type="Proteomes" id="UP000291078">
    <property type="component" value="Unassembled WGS sequence"/>
</dbReference>
<dbReference type="AlphaFoldDB" id="A0A4V2FHU9"/>
<comment type="caution">
    <text evidence="2">The sequence shown here is derived from an EMBL/GenBank/DDBJ whole genome shotgun (WGS) entry which is preliminary data.</text>
</comment>
<sequence>MTMPTVNDCKIIALPKITDPRGNLTFLESERHVPFEIKRVFYLYDVPTEESRGAHAHKQLHQFIICLAGSFDVRVDDGESQATFHLNRPWKGLHVPPMIWGAEINFDPGSVCLVLASDHYCEDDYIRDYETFLATVKEQR</sequence>
<dbReference type="InterPro" id="IPR008894">
    <property type="entry name" value="QdtA_cupin_dom"/>
</dbReference>
<name>A0A4V2FHU9_9BURK</name>